<proteinExistence type="predicted"/>
<keyword evidence="1" id="KW-1133">Transmembrane helix</keyword>
<evidence type="ECO:0000256" key="1">
    <source>
        <dbReference type="SAM" id="Phobius"/>
    </source>
</evidence>
<dbReference type="AlphaFoldDB" id="A0A173TTK5"/>
<reference evidence="2 3" key="1">
    <citation type="submission" date="2015-09" db="EMBL/GenBank/DDBJ databases">
        <authorList>
            <consortium name="Pathogen Informatics"/>
        </authorList>
    </citation>
    <scope>NUCLEOTIDE SEQUENCE [LARGE SCALE GENOMIC DNA]</scope>
    <source>
        <strain evidence="2 3">2789STDY5834962</strain>
    </source>
</reference>
<gene>
    <name evidence="2" type="ORF">ERS852574_02452</name>
</gene>
<evidence type="ECO:0000313" key="2">
    <source>
        <dbReference type="EMBL" id="CUN06173.1"/>
    </source>
</evidence>
<dbReference type="RefSeq" id="WP_055157720.1">
    <property type="nucleotide sequence ID" value="NZ_CYXR01000019.1"/>
</dbReference>
<name>A0A173TTK5_9FIRM</name>
<accession>A0A173TTK5</accession>
<evidence type="ECO:0000313" key="3">
    <source>
        <dbReference type="Proteomes" id="UP000095727"/>
    </source>
</evidence>
<keyword evidence="1" id="KW-0472">Membrane</keyword>
<dbReference type="Proteomes" id="UP000095727">
    <property type="component" value="Unassembled WGS sequence"/>
</dbReference>
<organism evidence="2 3">
    <name type="scientific">Coprococcus comes</name>
    <dbReference type="NCBI Taxonomy" id="410072"/>
    <lineage>
        <taxon>Bacteria</taxon>
        <taxon>Bacillati</taxon>
        <taxon>Bacillota</taxon>
        <taxon>Clostridia</taxon>
        <taxon>Lachnospirales</taxon>
        <taxon>Lachnospiraceae</taxon>
        <taxon>Coprococcus</taxon>
    </lineage>
</organism>
<sequence>MNSNWHAQMMVDEINKQSERDALLKETHDTLLKMQEDSKKESAIESKRFIIQTVLSVASLIVAAIAAVASIIALL</sequence>
<dbReference type="EMBL" id="CYXR01000019">
    <property type="protein sequence ID" value="CUN06173.1"/>
    <property type="molecule type" value="Genomic_DNA"/>
</dbReference>
<keyword evidence="1" id="KW-0812">Transmembrane</keyword>
<protein>
    <submittedName>
        <fullName evidence="2">Uncharacterized protein</fullName>
    </submittedName>
</protein>
<feature type="transmembrane region" description="Helical" evidence="1">
    <location>
        <begin position="49"/>
        <end position="74"/>
    </location>
</feature>